<organism evidence="6">
    <name type="scientific">Noccaea caerulescens</name>
    <name type="common">Alpine penny-cress</name>
    <name type="synonym">Thlaspi caerulescens</name>
    <dbReference type="NCBI Taxonomy" id="107243"/>
    <lineage>
        <taxon>Eukaryota</taxon>
        <taxon>Viridiplantae</taxon>
        <taxon>Streptophyta</taxon>
        <taxon>Embryophyta</taxon>
        <taxon>Tracheophyta</taxon>
        <taxon>Spermatophyta</taxon>
        <taxon>Magnoliopsida</taxon>
        <taxon>eudicotyledons</taxon>
        <taxon>Gunneridae</taxon>
        <taxon>Pentapetalae</taxon>
        <taxon>rosids</taxon>
        <taxon>malvids</taxon>
        <taxon>Brassicales</taxon>
        <taxon>Brassicaceae</taxon>
        <taxon>Coluteocarpeae</taxon>
        <taxon>Noccaea</taxon>
    </lineage>
</organism>
<keyword evidence="2" id="KW-0663">Pyridoxal phosphate</keyword>
<feature type="domain" description="Aminotransferase class I/classII large" evidence="5">
    <location>
        <begin position="112"/>
        <end position="494"/>
    </location>
</feature>
<keyword evidence="6" id="KW-0808">Transferase</keyword>
<evidence type="ECO:0000313" key="6">
    <source>
        <dbReference type="EMBL" id="JAU26391.1"/>
    </source>
</evidence>
<dbReference type="EMBL" id="GEVI01005929">
    <property type="protein sequence ID" value="JAU26391.1"/>
    <property type="molecule type" value="Transcribed_RNA"/>
</dbReference>
<protein>
    <submittedName>
        <fullName evidence="6">Putative aminotransferase ACS12</fullName>
    </submittedName>
</protein>
<evidence type="ECO:0000256" key="4">
    <source>
        <dbReference type="SAM" id="Phobius"/>
    </source>
</evidence>
<dbReference type="Pfam" id="PF00155">
    <property type="entry name" value="Aminotran_1_2"/>
    <property type="match status" value="1"/>
</dbReference>
<evidence type="ECO:0000256" key="1">
    <source>
        <dbReference type="ARBA" id="ARBA00007441"/>
    </source>
</evidence>
<dbReference type="SUPFAM" id="SSF53383">
    <property type="entry name" value="PLP-dependent transferases"/>
    <property type="match status" value="1"/>
</dbReference>
<comment type="similarity">
    <text evidence="1">Belongs to the class-I pyridoxal-phosphate-dependent aminotransferase family.</text>
</comment>
<dbReference type="CDD" id="cd00609">
    <property type="entry name" value="AAT_like"/>
    <property type="match status" value="1"/>
</dbReference>
<reference evidence="6" key="1">
    <citation type="submission" date="2016-07" db="EMBL/GenBank/DDBJ databases">
        <title>De novo transcriptome assembly of four accessions of the metal hyperaccumulator plant Noccaea caerulescens.</title>
        <authorList>
            <person name="Blande D."/>
            <person name="Halimaa P."/>
            <person name="Tervahauta A.I."/>
            <person name="Aarts M.G."/>
            <person name="Karenlampi S.O."/>
        </authorList>
    </citation>
    <scope>NUCLEOTIDE SEQUENCE</scope>
</reference>
<sequence>MRLIVPLRGVVQGRGGLFVGSLIPCCLFYFLQLYLKRRRSPPDPPPSDSDLAELPRTSSRSNLFSRGSSMGRVRISARAVPVSKPTDSTYYIGLERVHTDPYDRISNKEGIIQLGLAESTLCFDLLQRWMSENLMESMMMKSDVNGEFDISSIAMYKPFEGLLELRVAFAGFMSRIMGGNVTFDPVNMVITAGGTPAIEVLAFCLADHGNAFLIPSPYYPGFDRDIKFRTGVELIPVHCRSSDNFTVTVSALEQALNQARKRGFKVSGILFSNPSNPVGNILSRETLHDILRFAQEKNLHVISDEIFAGSVYGDREFVSMAEIASSGEFDKSRVHIIYGLSKDLSIPGFRAGVIYSFHEDVVNAAKKLMRFSSVPVPVQRILISLLSDARFIEEYIAAHRGRIRDKHVRFVEGLKGLGIPCAESCGGLYCWVDMRSLLTSYSEKGEVVLFEKLLSVAKINATPGTACYCIEPGWFRCCFTALADEDIPVVMERIRRLAESSR</sequence>
<dbReference type="PROSITE" id="PS00105">
    <property type="entry name" value="AA_TRANSFER_CLASS_1"/>
    <property type="match status" value="1"/>
</dbReference>
<evidence type="ECO:0000259" key="5">
    <source>
        <dbReference type="Pfam" id="PF00155"/>
    </source>
</evidence>
<proteinExistence type="inferred from homology"/>
<dbReference type="InterPro" id="IPR004838">
    <property type="entry name" value="NHTrfase_class1_PyrdxlP-BS"/>
</dbReference>
<keyword evidence="4" id="KW-1133">Transmembrane helix</keyword>
<dbReference type="Gene3D" id="3.40.640.10">
    <property type="entry name" value="Type I PLP-dependent aspartate aminotransferase-like (Major domain)"/>
    <property type="match status" value="1"/>
</dbReference>
<dbReference type="PANTHER" id="PTHR43795">
    <property type="entry name" value="BIFUNCTIONAL ASPARTATE AMINOTRANSFERASE AND GLUTAMATE/ASPARTATE-PREPHENATE AMINOTRANSFERASE-RELATED"/>
    <property type="match status" value="1"/>
</dbReference>
<dbReference type="GO" id="GO:0004069">
    <property type="term" value="F:L-aspartate:2-oxoglutarate aminotransferase activity"/>
    <property type="evidence" value="ECO:0007669"/>
    <property type="project" value="TreeGrafter"/>
</dbReference>
<keyword evidence="4" id="KW-0812">Transmembrane</keyword>
<dbReference type="GO" id="GO:0008793">
    <property type="term" value="F:aromatic-amino-acid transaminase activity"/>
    <property type="evidence" value="ECO:0007669"/>
    <property type="project" value="TreeGrafter"/>
</dbReference>
<dbReference type="GO" id="GO:0030170">
    <property type="term" value="F:pyridoxal phosphate binding"/>
    <property type="evidence" value="ECO:0007669"/>
    <property type="project" value="InterPro"/>
</dbReference>
<keyword evidence="4" id="KW-0472">Membrane</keyword>
<dbReference type="InterPro" id="IPR015422">
    <property type="entry name" value="PyrdxlP-dep_Trfase_small"/>
</dbReference>
<dbReference type="InterPro" id="IPR015421">
    <property type="entry name" value="PyrdxlP-dep_Trfase_major"/>
</dbReference>
<dbReference type="GO" id="GO:0016847">
    <property type="term" value="F:1-aminocyclopropane-1-carboxylate synthase activity"/>
    <property type="evidence" value="ECO:0007669"/>
    <property type="project" value="UniProtKB-ARBA"/>
</dbReference>
<feature type="region of interest" description="Disordered" evidence="3">
    <location>
        <begin position="41"/>
        <end position="66"/>
    </location>
</feature>
<accession>A0A1J3E4P2</accession>
<keyword evidence="6" id="KW-0032">Aminotransferase</keyword>
<gene>
    <name evidence="6" type="ORF">GA_TR5344_c0_g1_i1_g.17186</name>
</gene>
<dbReference type="AlphaFoldDB" id="A0A1J3E4P2"/>
<evidence type="ECO:0000256" key="3">
    <source>
        <dbReference type="SAM" id="MobiDB-lite"/>
    </source>
</evidence>
<dbReference type="InterPro" id="IPR015424">
    <property type="entry name" value="PyrdxlP-dep_Trfase"/>
</dbReference>
<dbReference type="InterPro" id="IPR004839">
    <property type="entry name" value="Aminotransferase_I/II_large"/>
</dbReference>
<dbReference type="Gene3D" id="3.90.1150.10">
    <property type="entry name" value="Aspartate Aminotransferase, domain 1"/>
    <property type="match status" value="1"/>
</dbReference>
<feature type="transmembrane region" description="Helical" evidence="4">
    <location>
        <begin position="15"/>
        <end position="35"/>
    </location>
</feature>
<name>A0A1J3E4P2_NOCCA</name>
<dbReference type="PANTHER" id="PTHR43795:SF46">
    <property type="entry name" value="AMINOTRANSFERASE ACS12-RELATED"/>
    <property type="match status" value="1"/>
</dbReference>
<dbReference type="PRINTS" id="PR00753">
    <property type="entry name" value="ACCSYNTHASE"/>
</dbReference>
<evidence type="ECO:0000256" key="2">
    <source>
        <dbReference type="ARBA" id="ARBA00022898"/>
    </source>
</evidence>
<dbReference type="InterPro" id="IPR050478">
    <property type="entry name" value="Ethylene_sulfur-biosynth"/>
</dbReference>